<proteinExistence type="predicted"/>
<dbReference type="EMBL" id="JAJNAG010000009">
    <property type="protein sequence ID" value="MCD1125613.1"/>
    <property type="molecule type" value="Genomic_DNA"/>
</dbReference>
<evidence type="ECO:0000313" key="1">
    <source>
        <dbReference type="EMBL" id="MCD1125613.1"/>
    </source>
</evidence>
<evidence type="ECO:0000313" key="2">
    <source>
        <dbReference type="Proteomes" id="UP001139171"/>
    </source>
</evidence>
<keyword evidence="2" id="KW-1185">Reference proteome</keyword>
<name>A0A9X1SJK0_9GAMM</name>
<dbReference type="RefSeq" id="WP_230608658.1">
    <property type="nucleotide sequence ID" value="NZ_JAJNAG010000009.1"/>
</dbReference>
<reference evidence="1" key="1">
    <citation type="submission" date="2021-11" db="EMBL/GenBank/DDBJ databases">
        <title>Jinshanibacter sp. isolated from one year old Eriocheir sinensis.</title>
        <authorList>
            <person name="Li J.-Y."/>
            <person name="He W."/>
            <person name="Gao T.-H."/>
        </authorList>
    </citation>
    <scope>NUCLEOTIDE SEQUENCE</scope>
    <source>
        <strain evidence="1">LJY008</strain>
    </source>
</reference>
<sequence>MEFNITSKSNPFGDTTAENDKKMLSSAFIETADFRTLIETDDRTVVVGRRGTGKSALFRLC</sequence>
<organism evidence="1 2">
    <name type="scientific">Limnobaculum eriocheiris</name>
    <dbReference type="NCBI Taxonomy" id="2897391"/>
    <lineage>
        <taxon>Bacteria</taxon>
        <taxon>Pseudomonadati</taxon>
        <taxon>Pseudomonadota</taxon>
        <taxon>Gammaproteobacteria</taxon>
        <taxon>Enterobacterales</taxon>
        <taxon>Budviciaceae</taxon>
        <taxon>Limnobaculum</taxon>
    </lineage>
</organism>
<dbReference type="Proteomes" id="UP001139171">
    <property type="component" value="Unassembled WGS sequence"/>
</dbReference>
<accession>A0A9X1SJK0</accession>
<gene>
    <name evidence="1" type="ORF">LPW36_06250</name>
</gene>
<dbReference type="InterPro" id="IPR056955">
    <property type="entry name" value="ORC-CDC6-like"/>
</dbReference>
<dbReference type="AlphaFoldDB" id="A0A9X1SJK0"/>
<comment type="caution">
    <text evidence="1">The sequence shown here is derived from an EMBL/GenBank/DDBJ whole genome shotgun (WGS) entry which is preliminary data.</text>
</comment>
<protein>
    <submittedName>
        <fullName evidence="1">Uncharacterized protein</fullName>
    </submittedName>
</protein>
<dbReference type="Pfam" id="PF24389">
    <property type="entry name" value="ORC-CDC6-like"/>
    <property type="match status" value="1"/>
</dbReference>